<comment type="function">
    <text evidence="11">Catalyzes the post-translational methylation of isoprenylated C-terminal cysteine residues.</text>
</comment>
<feature type="transmembrane region" description="Helical" evidence="13">
    <location>
        <begin position="29"/>
        <end position="53"/>
    </location>
</feature>
<feature type="transmembrane region" description="Helical" evidence="13">
    <location>
        <begin position="158"/>
        <end position="175"/>
    </location>
</feature>
<gene>
    <name evidence="14" type="ORF">TRIADDRAFT_57388</name>
</gene>
<protein>
    <recommendedName>
        <fullName evidence="12 13">Protein-S-isoprenylcysteine O-methyltransferase</fullName>
        <ecNumber evidence="4 13">2.1.1.100</ecNumber>
    </recommendedName>
</protein>
<name>B3RZB1_TRIAD</name>
<dbReference type="GeneID" id="6754911"/>
<keyword evidence="15" id="KW-1185">Reference proteome</keyword>
<keyword evidence="7 13" id="KW-0949">S-adenosyl-L-methionine</keyword>
<evidence type="ECO:0000313" key="15">
    <source>
        <dbReference type="Proteomes" id="UP000009022"/>
    </source>
</evidence>
<dbReference type="InterPro" id="IPR025770">
    <property type="entry name" value="PPMT_MeTrfase"/>
</dbReference>
<keyword evidence="13" id="KW-0256">Endoplasmic reticulum</keyword>
<comment type="subcellular location">
    <subcellularLocation>
        <location evidence="13">Endoplasmic reticulum membrane</location>
        <topology evidence="13">Multi-pass membrane protein</topology>
    </subcellularLocation>
    <subcellularLocation>
        <location evidence="2">Membrane</location>
        <topology evidence="2">Multi-pass membrane protein</topology>
    </subcellularLocation>
</comment>
<comment type="catalytic activity">
    <reaction evidence="1 13">
        <text>[protein]-C-terminal S-[(2E,6E)-farnesyl]-L-cysteine + S-adenosyl-L-methionine = [protein]-C-terminal S-[(2E,6E)-farnesyl]-L-cysteine methyl ester + S-adenosyl-L-homocysteine</text>
        <dbReference type="Rhea" id="RHEA:21672"/>
        <dbReference type="Rhea" id="RHEA-COMP:12125"/>
        <dbReference type="Rhea" id="RHEA-COMP:12126"/>
        <dbReference type="ChEBI" id="CHEBI:57856"/>
        <dbReference type="ChEBI" id="CHEBI:59789"/>
        <dbReference type="ChEBI" id="CHEBI:90510"/>
        <dbReference type="ChEBI" id="CHEBI:90511"/>
        <dbReference type="EC" id="2.1.1.100"/>
    </reaction>
</comment>
<dbReference type="Proteomes" id="UP000009022">
    <property type="component" value="Unassembled WGS sequence"/>
</dbReference>
<dbReference type="OMA" id="EFILESW"/>
<dbReference type="eggNOG" id="KOG2628">
    <property type="taxonomic scope" value="Eukaryota"/>
</dbReference>
<feature type="transmembrane region" description="Helical" evidence="13">
    <location>
        <begin position="288"/>
        <end position="312"/>
    </location>
</feature>
<dbReference type="RefSeq" id="XP_002113698.1">
    <property type="nucleotide sequence ID" value="XM_002113662.1"/>
</dbReference>
<dbReference type="InParanoid" id="B3RZB1"/>
<dbReference type="PANTHER" id="PTHR12714:SF9">
    <property type="entry name" value="PROTEIN-S-ISOPRENYLCYSTEINE O-METHYLTRANSFERASE"/>
    <property type="match status" value="1"/>
</dbReference>
<dbReference type="EC" id="2.1.1.100" evidence="4 13"/>
<dbReference type="CTD" id="6754911"/>
<evidence type="ECO:0000256" key="5">
    <source>
        <dbReference type="ARBA" id="ARBA00022603"/>
    </source>
</evidence>
<dbReference type="KEGG" id="tad:TRIADDRAFT_57388"/>
<dbReference type="STRING" id="10228.B3RZB1"/>
<evidence type="ECO:0000256" key="13">
    <source>
        <dbReference type="RuleBase" id="RU362022"/>
    </source>
</evidence>
<evidence type="ECO:0000256" key="12">
    <source>
        <dbReference type="ARBA" id="ARBA00023656"/>
    </source>
</evidence>
<dbReference type="PROSITE" id="PS51564">
    <property type="entry name" value="SAM_ICMT"/>
    <property type="match status" value="1"/>
</dbReference>
<evidence type="ECO:0000256" key="7">
    <source>
        <dbReference type="ARBA" id="ARBA00022691"/>
    </source>
</evidence>
<keyword evidence="6" id="KW-0808">Transferase</keyword>
<dbReference type="Gene3D" id="1.20.120.1630">
    <property type="match status" value="1"/>
</dbReference>
<evidence type="ECO:0000256" key="1">
    <source>
        <dbReference type="ARBA" id="ARBA00001450"/>
    </source>
</evidence>
<evidence type="ECO:0000256" key="8">
    <source>
        <dbReference type="ARBA" id="ARBA00022692"/>
    </source>
</evidence>
<sequence length="314" mass="35504">MANKNGQYEVVGELRIATWGFLIGLGLPLPYIVIASTLPTLIGIVLIAALGILKISNLIYRVRSGGLILVAATFLGLVFSFGLYLVVYGTNLRYLGFYLMSLSFFHWSEYATTALFNAEKLSMDSFLLNHSKEYGIAAVSSWIEYFIELYFFPQLKSLHWLSCIGIIMAVCGEFIRKRSMFVAASNFSHVVATKKASSHELVTHDVYSLCRHPSYFGWFWWSVGTQVILCNPICCIGYAFASWNFFNGRIQDEEAYLLQFFGQEYLDYMSKVGVGIPFIHGLSIKIKVYINIIIYLTLCTFTALEIMGQLLISR</sequence>
<evidence type="ECO:0000256" key="11">
    <source>
        <dbReference type="ARBA" id="ARBA00023572"/>
    </source>
</evidence>
<dbReference type="AlphaFoldDB" id="B3RZB1"/>
<dbReference type="OrthoDB" id="422086at2759"/>
<keyword evidence="10 13" id="KW-0472">Membrane</keyword>
<dbReference type="GO" id="GO:0032259">
    <property type="term" value="P:methylation"/>
    <property type="evidence" value="ECO:0007669"/>
    <property type="project" value="UniProtKB-KW"/>
</dbReference>
<dbReference type="EMBL" id="DS985246">
    <property type="protein sequence ID" value="EDV24172.1"/>
    <property type="molecule type" value="Genomic_DNA"/>
</dbReference>
<dbReference type="PANTHER" id="PTHR12714">
    <property type="entry name" value="PROTEIN-S ISOPRENYLCYSTEINE O-METHYLTRANSFERASE"/>
    <property type="match status" value="1"/>
</dbReference>
<dbReference type="GO" id="GO:0004671">
    <property type="term" value="F:protein C-terminal S-isoprenylcysteine carboxyl O-methyltransferase activity"/>
    <property type="evidence" value="ECO:0000318"/>
    <property type="project" value="GO_Central"/>
</dbReference>
<proteinExistence type="inferred from homology"/>
<keyword evidence="5 13" id="KW-0489">Methyltransferase</keyword>
<dbReference type="HOGENOM" id="CLU_065200_0_1_1"/>
<keyword evidence="9 13" id="KW-1133">Transmembrane helix</keyword>
<evidence type="ECO:0000256" key="6">
    <source>
        <dbReference type="ARBA" id="ARBA00022679"/>
    </source>
</evidence>
<comment type="similarity">
    <text evidence="3 13">Belongs to the class VI-like SAM-binding methyltransferase superfamily. Isoprenylcysteine carboxyl methyltransferase family.</text>
</comment>
<evidence type="ECO:0000256" key="10">
    <source>
        <dbReference type="ARBA" id="ARBA00023136"/>
    </source>
</evidence>
<dbReference type="GO" id="GO:0005783">
    <property type="term" value="C:endoplasmic reticulum"/>
    <property type="evidence" value="ECO:0000318"/>
    <property type="project" value="GO_Central"/>
</dbReference>
<evidence type="ECO:0000256" key="9">
    <source>
        <dbReference type="ARBA" id="ARBA00022989"/>
    </source>
</evidence>
<evidence type="ECO:0000313" key="14">
    <source>
        <dbReference type="EMBL" id="EDV24172.1"/>
    </source>
</evidence>
<dbReference type="PhylomeDB" id="B3RZB1"/>
<keyword evidence="8 13" id="KW-0812">Transmembrane</keyword>
<dbReference type="GO" id="GO:0005789">
    <property type="term" value="C:endoplasmic reticulum membrane"/>
    <property type="evidence" value="ECO:0007669"/>
    <property type="project" value="UniProtKB-SubCell"/>
</dbReference>
<evidence type="ECO:0000256" key="3">
    <source>
        <dbReference type="ARBA" id="ARBA00009140"/>
    </source>
</evidence>
<feature type="transmembrane region" description="Helical" evidence="13">
    <location>
        <begin position="65"/>
        <end position="88"/>
    </location>
</feature>
<reference evidence="14 15" key="1">
    <citation type="journal article" date="2008" name="Nature">
        <title>The Trichoplax genome and the nature of placozoans.</title>
        <authorList>
            <person name="Srivastava M."/>
            <person name="Begovic E."/>
            <person name="Chapman J."/>
            <person name="Putnam N.H."/>
            <person name="Hellsten U."/>
            <person name="Kawashima T."/>
            <person name="Kuo A."/>
            <person name="Mitros T."/>
            <person name="Salamov A."/>
            <person name="Carpenter M.L."/>
            <person name="Signorovitch A.Y."/>
            <person name="Moreno M.A."/>
            <person name="Kamm K."/>
            <person name="Grimwood J."/>
            <person name="Schmutz J."/>
            <person name="Shapiro H."/>
            <person name="Grigoriev I.V."/>
            <person name="Buss L.W."/>
            <person name="Schierwater B."/>
            <person name="Dellaporta S.L."/>
            <person name="Rokhsar D.S."/>
        </authorList>
    </citation>
    <scope>NUCLEOTIDE SEQUENCE [LARGE SCALE GENOMIC DNA]</scope>
    <source>
        <strain evidence="14 15">Grell-BS-1999</strain>
    </source>
</reference>
<dbReference type="InterPro" id="IPR007269">
    <property type="entry name" value="ICMT_MeTrfase"/>
</dbReference>
<dbReference type="Pfam" id="PF04140">
    <property type="entry name" value="ICMT"/>
    <property type="match status" value="1"/>
</dbReference>
<organism evidence="14 15">
    <name type="scientific">Trichoplax adhaerens</name>
    <name type="common">Trichoplax reptans</name>
    <dbReference type="NCBI Taxonomy" id="10228"/>
    <lineage>
        <taxon>Eukaryota</taxon>
        <taxon>Metazoa</taxon>
        <taxon>Placozoa</taxon>
        <taxon>Uniplacotomia</taxon>
        <taxon>Trichoplacea</taxon>
        <taxon>Trichoplacidae</taxon>
        <taxon>Trichoplax</taxon>
    </lineage>
</organism>
<evidence type="ECO:0000256" key="4">
    <source>
        <dbReference type="ARBA" id="ARBA00012151"/>
    </source>
</evidence>
<dbReference type="FunCoup" id="B3RZB1">
    <property type="interactions" value="506"/>
</dbReference>
<accession>B3RZB1</accession>
<evidence type="ECO:0000256" key="2">
    <source>
        <dbReference type="ARBA" id="ARBA00004141"/>
    </source>
</evidence>